<keyword evidence="2" id="KW-1185">Reference proteome</keyword>
<dbReference type="EMBL" id="WOCE01000001">
    <property type="protein sequence ID" value="KAE9621592.1"/>
    <property type="molecule type" value="Genomic_DNA"/>
</dbReference>
<proteinExistence type="predicted"/>
<gene>
    <name evidence="1" type="ORF">Lalb_Chr01g0016421</name>
</gene>
<evidence type="ECO:0000313" key="2">
    <source>
        <dbReference type="Proteomes" id="UP000447434"/>
    </source>
</evidence>
<protein>
    <submittedName>
        <fullName evidence="1">Uncharacterized protein</fullName>
    </submittedName>
</protein>
<evidence type="ECO:0000313" key="1">
    <source>
        <dbReference type="EMBL" id="KAE9621592.1"/>
    </source>
</evidence>
<dbReference type="AlphaFoldDB" id="A0A6A4R859"/>
<organism evidence="1 2">
    <name type="scientific">Lupinus albus</name>
    <name type="common">White lupine</name>
    <name type="synonym">Lupinus termis</name>
    <dbReference type="NCBI Taxonomy" id="3870"/>
    <lineage>
        <taxon>Eukaryota</taxon>
        <taxon>Viridiplantae</taxon>
        <taxon>Streptophyta</taxon>
        <taxon>Embryophyta</taxon>
        <taxon>Tracheophyta</taxon>
        <taxon>Spermatophyta</taxon>
        <taxon>Magnoliopsida</taxon>
        <taxon>eudicotyledons</taxon>
        <taxon>Gunneridae</taxon>
        <taxon>Pentapetalae</taxon>
        <taxon>rosids</taxon>
        <taxon>fabids</taxon>
        <taxon>Fabales</taxon>
        <taxon>Fabaceae</taxon>
        <taxon>Papilionoideae</taxon>
        <taxon>50 kb inversion clade</taxon>
        <taxon>genistoids sensu lato</taxon>
        <taxon>core genistoids</taxon>
        <taxon>Genisteae</taxon>
        <taxon>Lupinus</taxon>
    </lineage>
</organism>
<dbReference type="Proteomes" id="UP000447434">
    <property type="component" value="Chromosome 1"/>
</dbReference>
<name>A0A6A4R859_LUPAL</name>
<comment type="caution">
    <text evidence="1">The sequence shown here is derived from an EMBL/GenBank/DDBJ whole genome shotgun (WGS) entry which is preliminary data.</text>
</comment>
<accession>A0A6A4R859</accession>
<reference evidence="2" key="1">
    <citation type="journal article" date="2020" name="Nat. Commun.">
        <title>Genome sequence of the cluster root forming white lupin.</title>
        <authorList>
            <person name="Hufnagel B."/>
            <person name="Marques A."/>
            <person name="Soriano A."/>
            <person name="Marques L."/>
            <person name="Divol F."/>
            <person name="Doumas P."/>
            <person name="Sallet E."/>
            <person name="Mancinotti D."/>
            <person name="Carrere S."/>
            <person name="Marande W."/>
            <person name="Arribat S."/>
            <person name="Keller J."/>
            <person name="Huneau C."/>
            <person name="Blein T."/>
            <person name="Aime D."/>
            <person name="Laguerre M."/>
            <person name="Taylor J."/>
            <person name="Schubert V."/>
            <person name="Nelson M."/>
            <person name="Geu-Flores F."/>
            <person name="Crespi M."/>
            <person name="Gallardo-Guerrero K."/>
            <person name="Delaux P.-M."/>
            <person name="Salse J."/>
            <person name="Berges H."/>
            <person name="Guyot R."/>
            <person name="Gouzy J."/>
            <person name="Peret B."/>
        </authorList>
    </citation>
    <scope>NUCLEOTIDE SEQUENCE [LARGE SCALE GENOMIC DNA]</scope>
    <source>
        <strain evidence="2">cv. Amiga</strain>
    </source>
</reference>
<sequence>MPGLNLLLFAPLKPLPLILCLGSYVKNLVYRWEMIYHHDLRSN</sequence>